<evidence type="ECO:0000256" key="2">
    <source>
        <dbReference type="ARBA" id="ARBA00022630"/>
    </source>
</evidence>
<evidence type="ECO:0000256" key="6">
    <source>
        <dbReference type="PIRSR" id="PIRSR000138-1"/>
    </source>
</evidence>
<comment type="cofactor">
    <cofactor evidence="1">
        <name>FMN</name>
        <dbReference type="ChEBI" id="CHEBI:58210"/>
    </cofactor>
</comment>
<feature type="binding site" evidence="7">
    <location>
        <position position="30"/>
    </location>
    <ligand>
        <name>glyoxylate</name>
        <dbReference type="ChEBI" id="CHEBI:36655"/>
    </ligand>
</feature>
<feature type="binding site" evidence="7">
    <location>
        <position position="169"/>
    </location>
    <ligand>
        <name>glyoxylate</name>
        <dbReference type="ChEBI" id="CHEBI:36655"/>
    </ligand>
</feature>
<dbReference type="GO" id="GO:0016614">
    <property type="term" value="F:oxidoreductase activity, acting on CH-OH group of donors"/>
    <property type="evidence" value="ECO:0007669"/>
    <property type="project" value="UniProtKB-ARBA"/>
</dbReference>
<evidence type="ECO:0000256" key="3">
    <source>
        <dbReference type="ARBA" id="ARBA00022643"/>
    </source>
</evidence>
<dbReference type="AlphaFoldDB" id="A0AAJ5X559"/>
<dbReference type="GO" id="GO:0010181">
    <property type="term" value="F:FMN binding"/>
    <property type="evidence" value="ECO:0007669"/>
    <property type="project" value="InterPro"/>
</dbReference>
<feature type="binding site" evidence="7">
    <location>
        <position position="259"/>
    </location>
    <ligand>
        <name>FMN</name>
        <dbReference type="ChEBI" id="CHEBI:58210"/>
    </ligand>
</feature>
<dbReference type="PROSITE" id="PS51349">
    <property type="entry name" value="FMN_HYDROXY_ACID_DH_2"/>
    <property type="match status" value="1"/>
</dbReference>
<feature type="binding site" evidence="7">
    <location>
        <position position="286"/>
    </location>
    <ligand>
        <name>glyoxylate</name>
        <dbReference type="ChEBI" id="CHEBI:36655"/>
    </ligand>
</feature>
<dbReference type="EMBL" id="CP119316">
    <property type="protein sequence ID" value="WEK46017.1"/>
    <property type="molecule type" value="Genomic_DNA"/>
</dbReference>
<keyword evidence="4" id="KW-0560">Oxidoreductase</keyword>
<feature type="binding site" evidence="7">
    <location>
        <position position="281"/>
    </location>
    <ligand>
        <name>FMN</name>
        <dbReference type="ChEBI" id="CHEBI:58210"/>
    </ligand>
</feature>
<gene>
    <name evidence="9" type="ORF">P0Y56_13435</name>
</gene>
<dbReference type="PANTHER" id="PTHR10578">
    <property type="entry name" value="S -2-HYDROXY-ACID OXIDASE-RELATED"/>
    <property type="match status" value="1"/>
</dbReference>
<dbReference type="KEGG" id="acob:P0Y56_13435"/>
<feature type="active site" description="Proton acceptor" evidence="6">
    <location>
        <position position="283"/>
    </location>
</feature>
<dbReference type="Proteomes" id="UP001218362">
    <property type="component" value="Chromosome"/>
</dbReference>
<feature type="binding site" evidence="7">
    <location>
        <begin position="337"/>
        <end position="338"/>
    </location>
    <ligand>
        <name>FMN</name>
        <dbReference type="ChEBI" id="CHEBI:58210"/>
    </ligand>
</feature>
<evidence type="ECO:0000256" key="4">
    <source>
        <dbReference type="ARBA" id="ARBA00023002"/>
    </source>
</evidence>
<feature type="binding site" evidence="7">
    <location>
        <begin position="314"/>
        <end position="318"/>
    </location>
    <ligand>
        <name>FMN</name>
        <dbReference type="ChEBI" id="CHEBI:58210"/>
    </ligand>
</feature>
<name>A0AAJ5X559_9SPHN</name>
<dbReference type="Gene3D" id="3.20.20.70">
    <property type="entry name" value="Aldolase class I"/>
    <property type="match status" value="1"/>
</dbReference>
<feature type="binding site" evidence="7">
    <location>
        <position position="160"/>
    </location>
    <ligand>
        <name>FMN</name>
        <dbReference type="ChEBI" id="CHEBI:58210"/>
    </ligand>
</feature>
<feature type="binding site" evidence="7">
    <location>
        <position position="134"/>
    </location>
    <ligand>
        <name>glyoxylate</name>
        <dbReference type="ChEBI" id="CHEBI:36655"/>
    </ligand>
</feature>
<dbReference type="PANTHER" id="PTHR10578:SF107">
    <property type="entry name" value="2-HYDROXYACID OXIDASE 1"/>
    <property type="match status" value="1"/>
</dbReference>
<accession>A0AAJ5X559</accession>
<dbReference type="SUPFAM" id="SSF51395">
    <property type="entry name" value="FMN-linked oxidoreductases"/>
    <property type="match status" value="1"/>
</dbReference>
<evidence type="ECO:0000256" key="1">
    <source>
        <dbReference type="ARBA" id="ARBA00001917"/>
    </source>
</evidence>
<evidence type="ECO:0000259" key="8">
    <source>
        <dbReference type="PROSITE" id="PS51349"/>
    </source>
</evidence>
<dbReference type="InterPro" id="IPR013785">
    <property type="entry name" value="Aldolase_TIM"/>
</dbReference>
<sequence>MVGGGTFDCWNIADLRAKAKRRLPLGVWEYVERGVEDELGLARNRAGFEAVGFRPKVLRNVETIDPATTLLGCPSAFPLAVAPTGAAGLLWYRGDLALAKAAARAGVPFTICSASTMDIDQIAAAGGRLWFQLYMWADRSLSAAVVQRSHELGCEALLVTLDLPVPPNREYLYRNGFGTPFRLNPRNFTDILLHPRWLAGVMGRYAVSGGIPSQANLPDRLRRRVTESVHPGALFKQDNLDWDEIARLRDSWQGKLVLKGILRPDDAERAVKYGADGIVVSNHGGRGLDGSISSIEALPAVVAAVGDKLEVLLDSGVRRGSDVIKAVALGARGVLAGRAALYGLAAGGEDGVHRALDLLKMETVRTMGMLGARNIGEVDRELLG</sequence>
<reference evidence="9" key="1">
    <citation type="submission" date="2023-03" db="EMBL/GenBank/DDBJ databases">
        <title>Andean soil-derived lignocellulolytic bacterial consortium as a source of novel taxa and putative plastic-active enzymes.</title>
        <authorList>
            <person name="Diaz-Garcia L."/>
            <person name="Chuvochina M."/>
            <person name="Feuerriegel G."/>
            <person name="Bunk B."/>
            <person name="Sproer C."/>
            <person name="Streit W.R."/>
            <person name="Rodriguez L.M."/>
            <person name="Overmann J."/>
            <person name="Jimenez D.J."/>
        </authorList>
    </citation>
    <scope>NUCLEOTIDE SEQUENCE</scope>
    <source>
        <strain evidence="9">MAG 26</strain>
    </source>
</reference>
<dbReference type="Pfam" id="PF01070">
    <property type="entry name" value="FMN_dh"/>
    <property type="match status" value="1"/>
</dbReference>
<evidence type="ECO:0000256" key="5">
    <source>
        <dbReference type="ARBA" id="ARBA00024042"/>
    </source>
</evidence>
<dbReference type="InterPro" id="IPR037396">
    <property type="entry name" value="FMN_HAD"/>
</dbReference>
<organism evidence="9 10">
    <name type="scientific">Candidatus Andeanibacterium colombiense</name>
    <dbReference type="NCBI Taxonomy" id="3121345"/>
    <lineage>
        <taxon>Bacteria</taxon>
        <taxon>Pseudomonadati</taxon>
        <taxon>Pseudomonadota</taxon>
        <taxon>Alphaproteobacteria</taxon>
        <taxon>Sphingomonadales</taxon>
        <taxon>Sphingomonadaceae</taxon>
        <taxon>Candidatus Andeanibacterium</taxon>
    </lineage>
</organism>
<feature type="binding site" evidence="7">
    <location>
        <position position="283"/>
    </location>
    <ligand>
        <name>glyoxylate</name>
        <dbReference type="ChEBI" id="CHEBI:36655"/>
    </ligand>
</feature>
<evidence type="ECO:0000313" key="9">
    <source>
        <dbReference type="EMBL" id="WEK46017.1"/>
    </source>
</evidence>
<comment type="similarity">
    <text evidence="5">Belongs to the FMN-dependent alpha-hydroxy acid dehydrogenase family.</text>
</comment>
<evidence type="ECO:0000313" key="10">
    <source>
        <dbReference type="Proteomes" id="UP001218362"/>
    </source>
</evidence>
<dbReference type="PIRSF" id="PIRSF000138">
    <property type="entry name" value="Al-hdrx_acd_dh"/>
    <property type="match status" value="1"/>
</dbReference>
<feature type="domain" description="FMN hydroxy acid dehydrogenase" evidence="8">
    <location>
        <begin position="4"/>
        <end position="384"/>
    </location>
</feature>
<protein>
    <submittedName>
        <fullName evidence="9">Alpha-hydroxy acid oxidase</fullName>
    </submittedName>
</protein>
<feature type="binding site" evidence="7">
    <location>
        <begin position="83"/>
        <end position="85"/>
    </location>
    <ligand>
        <name>FMN</name>
        <dbReference type="ChEBI" id="CHEBI:58210"/>
    </ligand>
</feature>
<keyword evidence="2 7" id="KW-0285">Flavoprotein</keyword>
<evidence type="ECO:0000256" key="7">
    <source>
        <dbReference type="PIRSR" id="PIRSR000138-2"/>
    </source>
</evidence>
<feature type="binding site" evidence="7">
    <location>
        <position position="132"/>
    </location>
    <ligand>
        <name>glyoxylate</name>
        <dbReference type="ChEBI" id="CHEBI:36655"/>
    </ligand>
</feature>
<keyword evidence="3 7" id="KW-0288">FMN</keyword>
<dbReference type="InterPro" id="IPR012133">
    <property type="entry name" value="Alpha-hydoxy_acid_DH_FMN"/>
</dbReference>
<dbReference type="InterPro" id="IPR000262">
    <property type="entry name" value="FMN-dep_DH"/>
</dbReference>
<dbReference type="FunFam" id="3.20.20.70:FF:000029">
    <property type="entry name" value="L-lactate dehydrogenase"/>
    <property type="match status" value="1"/>
</dbReference>
<proteinExistence type="inferred from homology"/>
<dbReference type="CDD" id="cd02809">
    <property type="entry name" value="alpha_hydroxyacid_oxid_FMN"/>
    <property type="match status" value="1"/>
</dbReference>